<feature type="region of interest" description="Disordered" evidence="1">
    <location>
        <begin position="79"/>
        <end position="188"/>
    </location>
</feature>
<evidence type="ECO:0000256" key="1">
    <source>
        <dbReference type="SAM" id="MobiDB-lite"/>
    </source>
</evidence>
<name>A0A6A6PYK9_9PEZI</name>
<accession>A0A6A6PYK9</accession>
<gene>
    <name evidence="2" type="ORF">BDY17DRAFT_96523</name>
</gene>
<feature type="compositionally biased region" description="Polar residues" evidence="1">
    <location>
        <begin position="119"/>
        <end position="140"/>
    </location>
</feature>
<feature type="compositionally biased region" description="Low complexity" evidence="1">
    <location>
        <begin position="161"/>
        <end position="186"/>
    </location>
</feature>
<dbReference type="AlphaFoldDB" id="A0A6A6PYK9"/>
<evidence type="ECO:0000313" key="3">
    <source>
        <dbReference type="Proteomes" id="UP000799767"/>
    </source>
</evidence>
<evidence type="ECO:0000313" key="2">
    <source>
        <dbReference type="EMBL" id="KAF2485085.1"/>
    </source>
</evidence>
<dbReference type="RefSeq" id="XP_033591654.1">
    <property type="nucleotide sequence ID" value="XM_033738886.1"/>
</dbReference>
<reference evidence="2" key="1">
    <citation type="journal article" date="2020" name="Stud. Mycol.">
        <title>101 Dothideomycetes genomes: a test case for predicting lifestyles and emergence of pathogens.</title>
        <authorList>
            <person name="Haridas S."/>
            <person name="Albert R."/>
            <person name="Binder M."/>
            <person name="Bloem J."/>
            <person name="Labutti K."/>
            <person name="Salamov A."/>
            <person name="Andreopoulos B."/>
            <person name="Baker S."/>
            <person name="Barry K."/>
            <person name="Bills G."/>
            <person name="Bluhm B."/>
            <person name="Cannon C."/>
            <person name="Castanera R."/>
            <person name="Culley D."/>
            <person name="Daum C."/>
            <person name="Ezra D."/>
            <person name="Gonzalez J."/>
            <person name="Henrissat B."/>
            <person name="Kuo A."/>
            <person name="Liang C."/>
            <person name="Lipzen A."/>
            <person name="Lutzoni F."/>
            <person name="Magnuson J."/>
            <person name="Mondo S."/>
            <person name="Nolan M."/>
            <person name="Ohm R."/>
            <person name="Pangilinan J."/>
            <person name="Park H.-J."/>
            <person name="Ramirez L."/>
            <person name="Alfaro M."/>
            <person name="Sun H."/>
            <person name="Tritt A."/>
            <person name="Yoshinaga Y."/>
            <person name="Zwiers L.-H."/>
            <person name="Turgeon B."/>
            <person name="Goodwin S."/>
            <person name="Spatafora J."/>
            <person name="Crous P."/>
            <person name="Grigoriev I."/>
        </authorList>
    </citation>
    <scope>NUCLEOTIDE SEQUENCE</scope>
    <source>
        <strain evidence="2">CBS 113389</strain>
    </source>
</reference>
<keyword evidence="3" id="KW-1185">Reference proteome</keyword>
<proteinExistence type="predicted"/>
<feature type="region of interest" description="Disordered" evidence="1">
    <location>
        <begin position="197"/>
        <end position="216"/>
    </location>
</feature>
<dbReference type="GeneID" id="54479887"/>
<protein>
    <submittedName>
        <fullName evidence="2">Uncharacterized protein</fullName>
    </submittedName>
</protein>
<dbReference type="Proteomes" id="UP000799767">
    <property type="component" value="Unassembled WGS sequence"/>
</dbReference>
<sequence>MCGPSPFTALIIPAEADTPSVVLLAADGPGFRLIKQARGAGEAAGIACTLMCALRSILHEHSKLLERLPNINMSLQSRSQAREDRFPGPWKLQCLDKSIPGSDPSSYDPYDRRSPARAGSQTTLPRSIQPTRAYSESTASIPRPPKASPGLPTTPKDTLPSTHPASRTSSTATTTTRSNSSANSPAIATFPGAYVAPSQWASGPEPTERNDGAKGRKLSFAQRWKLMLKELFSSHSIDESEFERMGDYHWTDDS</sequence>
<dbReference type="OrthoDB" id="3634152at2759"/>
<dbReference type="EMBL" id="MU001633">
    <property type="protein sequence ID" value="KAF2485085.1"/>
    <property type="molecule type" value="Genomic_DNA"/>
</dbReference>
<organism evidence="2 3">
    <name type="scientific">Neohortaea acidophila</name>
    <dbReference type="NCBI Taxonomy" id="245834"/>
    <lineage>
        <taxon>Eukaryota</taxon>
        <taxon>Fungi</taxon>
        <taxon>Dikarya</taxon>
        <taxon>Ascomycota</taxon>
        <taxon>Pezizomycotina</taxon>
        <taxon>Dothideomycetes</taxon>
        <taxon>Dothideomycetidae</taxon>
        <taxon>Mycosphaerellales</taxon>
        <taxon>Teratosphaeriaceae</taxon>
        <taxon>Neohortaea</taxon>
    </lineage>
</organism>